<dbReference type="Pfam" id="PF13183">
    <property type="entry name" value="Fer4_8"/>
    <property type="match status" value="1"/>
</dbReference>
<dbReference type="GO" id="GO:0051536">
    <property type="term" value="F:iron-sulfur cluster binding"/>
    <property type="evidence" value="ECO:0007669"/>
    <property type="project" value="UniProtKB-KW"/>
</dbReference>
<evidence type="ECO:0000256" key="1">
    <source>
        <dbReference type="ARBA" id="ARBA00001974"/>
    </source>
</evidence>
<dbReference type="InterPro" id="IPR016169">
    <property type="entry name" value="FAD-bd_PCMH_sub2"/>
</dbReference>
<dbReference type="SUPFAM" id="SSF56176">
    <property type="entry name" value="FAD-binding/transporter-associated domain-like"/>
    <property type="match status" value="1"/>
</dbReference>
<evidence type="ECO:0000259" key="9">
    <source>
        <dbReference type="PROSITE" id="PS51387"/>
    </source>
</evidence>
<evidence type="ECO:0000313" key="11">
    <source>
        <dbReference type="Proteomes" id="UP000181981"/>
    </source>
</evidence>
<protein>
    <submittedName>
        <fullName evidence="10">FAD/FMN-containing dehydrogenase</fullName>
    </submittedName>
</protein>
<keyword evidence="7" id="KW-0411">Iron-sulfur</keyword>
<dbReference type="InterPro" id="IPR016164">
    <property type="entry name" value="FAD-linked_Oxase-like_C"/>
</dbReference>
<gene>
    <name evidence="10" type="ORF">SAMN05444285_111114</name>
</gene>
<dbReference type="AlphaFoldDB" id="A0A1I0DYV9"/>
<proteinExistence type="predicted"/>
<name>A0A1I0DYV9_9BACT</name>
<dbReference type="Pfam" id="PF01565">
    <property type="entry name" value="FAD_binding_4"/>
    <property type="match status" value="1"/>
</dbReference>
<dbReference type="InterPro" id="IPR016171">
    <property type="entry name" value="Vanillyl_alc_oxidase_C-sub2"/>
</dbReference>
<dbReference type="GO" id="GO:0046872">
    <property type="term" value="F:metal ion binding"/>
    <property type="evidence" value="ECO:0007669"/>
    <property type="project" value="UniProtKB-KW"/>
</dbReference>
<dbReference type="Gene3D" id="1.10.45.10">
    <property type="entry name" value="Vanillyl-alcohol Oxidase, Chain A, domain 4"/>
    <property type="match status" value="1"/>
</dbReference>
<dbReference type="SUPFAM" id="SSF46548">
    <property type="entry name" value="alpha-helical ferredoxin"/>
    <property type="match status" value="1"/>
</dbReference>
<evidence type="ECO:0000256" key="7">
    <source>
        <dbReference type="ARBA" id="ARBA00023014"/>
    </source>
</evidence>
<keyword evidence="3" id="KW-0479">Metal-binding</keyword>
<dbReference type="GO" id="GO:1903457">
    <property type="term" value="P:lactate catabolic process"/>
    <property type="evidence" value="ECO:0007669"/>
    <property type="project" value="TreeGrafter"/>
</dbReference>
<dbReference type="InterPro" id="IPR017900">
    <property type="entry name" value="4Fe4S_Fe_S_CS"/>
</dbReference>
<evidence type="ECO:0000256" key="3">
    <source>
        <dbReference type="ARBA" id="ARBA00022723"/>
    </source>
</evidence>
<evidence type="ECO:0000313" key="10">
    <source>
        <dbReference type="EMBL" id="SET37234.1"/>
    </source>
</evidence>
<dbReference type="EMBL" id="FOHT01000011">
    <property type="protein sequence ID" value="SET37234.1"/>
    <property type="molecule type" value="Genomic_DNA"/>
</dbReference>
<reference evidence="10 11" key="1">
    <citation type="submission" date="2016-10" db="EMBL/GenBank/DDBJ databases">
        <authorList>
            <person name="de Groot N.N."/>
        </authorList>
    </citation>
    <scope>NUCLEOTIDE SEQUENCE [LARGE SCALE GENOMIC DNA]</scope>
    <source>
        <strain evidence="10 11">DSM 25947</strain>
    </source>
</reference>
<keyword evidence="6" id="KW-0408">Iron</keyword>
<dbReference type="GO" id="GO:0004458">
    <property type="term" value="F:D-lactate dehydrogenase (cytochrome) activity"/>
    <property type="evidence" value="ECO:0007669"/>
    <property type="project" value="TreeGrafter"/>
</dbReference>
<feature type="domain" description="FAD-binding PCMH-type" evidence="9">
    <location>
        <begin position="37"/>
        <end position="278"/>
    </location>
</feature>
<dbReference type="InterPro" id="IPR004113">
    <property type="entry name" value="FAD-bd_oxidored_4_C"/>
</dbReference>
<dbReference type="GO" id="GO:0071949">
    <property type="term" value="F:FAD binding"/>
    <property type="evidence" value="ECO:0007669"/>
    <property type="project" value="InterPro"/>
</dbReference>
<dbReference type="GO" id="GO:0008720">
    <property type="term" value="F:D-lactate dehydrogenase (NAD+) activity"/>
    <property type="evidence" value="ECO:0007669"/>
    <property type="project" value="TreeGrafter"/>
</dbReference>
<dbReference type="Proteomes" id="UP000181981">
    <property type="component" value="Unassembled WGS sequence"/>
</dbReference>
<dbReference type="PANTHER" id="PTHR11748:SF119">
    <property type="entry name" value="D-2-HYDROXYGLUTARATE DEHYDROGENASE"/>
    <property type="match status" value="1"/>
</dbReference>
<evidence type="ECO:0000259" key="8">
    <source>
        <dbReference type="PROSITE" id="PS51379"/>
    </source>
</evidence>
<evidence type="ECO:0000256" key="6">
    <source>
        <dbReference type="ARBA" id="ARBA00023004"/>
    </source>
</evidence>
<dbReference type="PANTHER" id="PTHR11748">
    <property type="entry name" value="D-LACTATE DEHYDROGENASE"/>
    <property type="match status" value="1"/>
</dbReference>
<organism evidence="10 11">
    <name type="scientific">Draconibacterium orientale</name>
    <dbReference type="NCBI Taxonomy" id="1168034"/>
    <lineage>
        <taxon>Bacteria</taxon>
        <taxon>Pseudomonadati</taxon>
        <taxon>Bacteroidota</taxon>
        <taxon>Bacteroidia</taxon>
        <taxon>Marinilabiliales</taxon>
        <taxon>Prolixibacteraceae</taxon>
        <taxon>Draconibacterium</taxon>
    </lineage>
</organism>
<dbReference type="RefSeq" id="WP_245749022.1">
    <property type="nucleotide sequence ID" value="NZ_FOHT01000011.1"/>
</dbReference>
<dbReference type="InterPro" id="IPR017896">
    <property type="entry name" value="4Fe4S_Fe-S-bd"/>
</dbReference>
<sequence length="975" mass="108895">MAMTTTNKFNQLKAQLQGDLFFDNVQRVLYSTDASQYKEMPLAVTKPKNKDDIKKIIAFARENNTNIIPRGAGTSLAGQVVGNGIVVDVSKYMNKILEFNKDENYVIVEPGVVLAELNQFLAQHGMQFGPETSTANRCVIGGMLGNNSCGLHSLVYGSVREHILEIDALLSDGSETTFKELNKEEFLNKLNGNPNQQEKAIYSNINDLLSDEKNREEIRKNFPEPELTRRNMGYAIDELMYADPFTDGGGKFNFCKLLAGSEGTLAFSTRIKLNVIPLPPKYKGLVCAHFETLEESLHANLVALKYKPTAIELMDDPVMQAAKQNIEQAKNRFFVKGDPGAMLMIEFSFKTEKELTDTAAALEKELEEAGLGYHYPLVTGADKIKRVWSLRTAGLGLLANIPGDRKGVPGIEDTAVHPEHLPDYVADIKVVLKKLELDSVFYAHIATGEIHFRPLINFKDPKDVELFDTLMNEVAALVKKYRGSMSGEHGDGRARGKFIPFMLGERCYEMVKSVKKAWDPDNIFNPGKIVDTPPITENLRVIPGKAIPETDTYFDFSKNKGYFRSIEKCNGSGDCRKSEVIGGTLCPTFMATRDEDKSTRGRANILREFLYNNDKKNLFDHQEIYDILSLCISCKACKSECPSNVDMAKLKAEFLQNYYDLHGIPLRSRLIGYLPRLNKLAMVFRPVSNFLMRTSLLKSAIGFSTKRTLPALSKITLNRWVENGVPTPEAATKGKIYLFNDEFTNYNESDIGIKAILLLTKLGYEVKIPQTKESGRTFLSKGMVRTSKKVATQNINLLKDIITDETPLVGIEPSAILAFRDEYPDLVEKELQPAAEKLAKNALLFEEFMAAEIEKGNITEADFTTEEQHILLHGHCQQKAVASTEPSKIMLSLPKNYFVKEIPSGCCGMAGSFGYEKEHYELSMQIGELVLFPAVRKAEDDYIISAPGTSCRHHIKDGTSKSALHPVEVLYGALL</sequence>
<accession>A0A1I0DYV9</accession>
<dbReference type="PROSITE" id="PS51379">
    <property type="entry name" value="4FE4S_FER_2"/>
    <property type="match status" value="1"/>
</dbReference>
<evidence type="ECO:0000256" key="4">
    <source>
        <dbReference type="ARBA" id="ARBA00022827"/>
    </source>
</evidence>
<feature type="domain" description="4Fe-4S ferredoxin-type" evidence="8">
    <location>
        <begin position="621"/>
        <end position="653"/>
    </location>
</feature>
<dbReference type="Gene3D" id="3.30.70.2740">
    <property type="match status" value="1"/>
</dbReference>
<evidence type="ECO:0000256" key="2">
    <source>
        <dbReference type="ARBA" id="ARBA00022630"/>
    </source>
</evidence>
<dbReference type="SUPFAM" id="SSF55103">
    <property type="entry name" value="FAD-linked oxidases, C-terminal domain"/>
    <property type="match status" value="1"/>
</dbReference>
<dbReference type="InterPro" id="IPR036318">
    <property type="entry name" value="FAD-bd_PCMH-like_sf"/>
</dbReference>
<dbReference type="InterPro" id="IPR016166">
    <property type="entry name" value="FAD-bd_PCMH"/>
</dbReference>
<dbReference type="PROSITE" id="PS00198">
    <property type="entry name" value="4FE4S_FER_1"/>
    <property type="match status" value="1"/>
</dbReference>
<evidence type="ECO:0000256" key="5">
    <source>
        <dbReference type="ARBA" id="ARBA00023002"/>
    </source>
</evidence>
<dbReference type="PROSITE" id="PS51387">
    <property type="entry name" value="FAD_PCMH"/>
    <property type="match status" value="1"/>
</dbReference>
<dbReference type="Gene3D" id="3.30.465.10">
    <property type="match status" value="1"/>
</dbReference>
<keyword evidence="2" id="KW-0285">Flavoprotein</keyword>
<keyword evidence="4" id="KW-0274">FAD</keyword>
<dbReference type="InterPro" id="IPR006094">
    <property type="entry name" value="Oxid_FAD_bind_N"/>
</dbReference>
<dbReference type="Pfam" id="PF02913">
    <property type="entry name" value="FAD-oxidase_C"/>
    <property type="match status" value="1"/>
</dbReference>
<comment type="cofactor">
    <cofactor evidence="1">
        <name>FAD</name>
        <dbReference type="ChEBI" id="CHEBI:57692"/>
    </cofactor>
</comment>
<keyword evidence="5" id="KW-0560">Oxidoreductase</keyword>